<evidence type="ECO:0000313" key="1">
    <source>
        <dbReference type="EMBL" id="MBC1486627.1"/>
    </source>
</evidence>
<dbReference type="AlphaFoldDB" id="A0A7X0X2V7"/>
<gene>
    <name evidence="1" type="ORF">HB897_10350</name>
</gene>
<comment type="caution">
    <text evidence="1">The sequence shown here is derived from an EMBL/GenBank/DDBJ whole genome shotgun (WGS) entry which is preliminary data.</text>
</comment>
<accession>A0A7X0X2V7</accession>
<sequence>MVNIASNSGLAQTAVSDVTAVSVDKGEQVFLDKSNLSSMKSGKKLNNQLLTDLVDLINCVQEQSEKFPQIAKMMDLQDSQIKL</sequence>
<protein>
    <recommendedName>
        <fullName evidence="3">TIGR04197 family type VII secretion effector</fullName>
    </recommendedName>
</protein>
<reference evidence="1 2" key="1">
    <citation type="submission" date="2020-03" db="EMBL/GenBank/DDBJ databases">
        <title>Soil Listeria distribution.</title>
        <authorList>
            <person name="Liao J."/>
            <person name="Wiedmann M."/>
        </authorList>
    </citation>
    <scope>NUCLEOTIDE SEQUENCE [LARGE SCALE GENOMIC DNA]</scope>
    <source>
        <strain evidence="1 2">FSL L7-1560</strain>
    </source>
</reference>
<proteinExistence type="predicted"/>
<dbReference type="RefSeq" id="WP_185383886.1">
    <property type="nucleotide sequence ID" value="NZ_JAARRG010000007.1"/>
</dbReference>
<dbReference type="EMBL" id="JAARRG010000007">
    <property type="protein sequence ID" value="MBC1486627.1"/>
    <property type="molecule type" value="Genomic_DNA"/>
</dbReference>
<name>A0A7X0X2V7_LISSE</name>
<organism evidence="1 2">
    <name type="scientific">Listeria seeligeri</name>
    <dbReference type="NCBI Taxonomy" id="1640"/>
    <lineage>
        <taxon>Bacteria</taxon>
        <taxon>Bacillati</taxon>
        <taxon>Bacillota</taxon>
        <taxon>Bacilli</taxon>
        <taxon>Bacillales</taxon>
        <taxon>Listeriaceae</taxon>
        <taxon>Listeria</taxon>
    </lineage>
</organism>
<evidence type="ECO:0000313" key="2">
    <source>
        <dbReference type="Proteomes" id="UP000523362"/>
    </source>
</evidence>
<dbReference type="Proteomes" id="UP000523362">
    <property type="component" value="Unassembled WGS sequence"/>
</dbReference>
<evidence type="ECO:0008006" key="3">
    <source>
        <dbReference type="Google" id="ProtNLM"/>
    </source>
</evidence>